<dbReference type="Proteomes" id="UP000638043">
    <property type="component" value="Unassembled WGS sequence"/>
</dbReference>
<reference evidence="4" key="1">
    <citation type="journal article" date="2019" name="Int. J. Syst. Evol. Microbiol.">
        <title>The Global Catalogue of Microorganisms (GCM) 10K type strain sequencing project: providing services to taxonomists for standard genome sequencing and annotation.</title>
        <authorList>
            <consortium name="The Broad Institute Genomics Platform"/>
            <consortium name="The Broad Institute Genome Sequencing Center for Infectious Disease"/>
            <person name="Wu L."/>
            <person name="Ma J."/>
        </authorList>
    </citation>
    <scope>NUCLEOTIDE SEQUENCE [LARGE SCALE GENOMIC DNA]</scope>
    <source>
        <strain evidence="4">CGMCC 4.7181</strain>
    </source>
</reference>
<name>A0ABQ2N789_9MICO</name>
<dbReference type="InterPro" id="IPR050625">
    <property type="entry name" value="ParA/MinD_ATPase"/>
</dbReference>
<feature type="region of interest" description="Disordered" evidence="1">
    <location>
        <begin position="84"/>
        <end position="168"/>
    </location>
</feature>
<dbReference type="InterPro" id="IPR025669">
    <property type="entry name" value="AAA_dom"/>
</dbReference>
<organism evidence="3 4">
    <name type="scientific">Microbacterium nanhaiense</name>
    <dbReference type="NCBI Taxonomy" id="1301026"/>
    <lineage>
        <taxon>Bacteria</taxon>
        <taxon>Bacillati</taxon>
        <taxon>Actinomycetota</taxon>
        <taxon>Actinomycetes</taxon>
        <taxon>Micrococcales</taxon>
        <taxon>Microbacteriaceae</taxon>
        <taxon>Microbacterium</taxon>
    </lineage>
</organism>
<feature type="compositionally biased region" description="Low complexity" evidence="1">
    <location>
        <begin position="119"/>
        <end position="135"/>
    </location>
</feature>
<dbReference type="RefSeq" id="WP_188702104.1">
    <property type="nucleotide sequence ID" value="NZ_BMMQ01000007.1"/>
</dbReference>
<dbReference type="InterPro" id="IPR027417">
    <property type="entry name" value="P-loop_NTPase"/>
</dbReference>
<protein>
    <recommendedName>
        <fullName evidence="2">AAA domain-containing protein</fullName>
    </recommendedName>
</protein>
<keyword evidence="4" id="KW-1185">Reference proteome</keyword>
<feature type="compositionally biased region" description="Low complexity" evidence="1">
    <location>
        <begin position="85"/>
        <end position="110"/>
    </location>
</feature>
<comment type="caution">
    <text evidence="3">The sequence shown here is derived from an EMBL/GenBank/DDBJ whole genome shotgun (WGS) entry which is preliminary data.</text>
</comment>
<evidence type="ECO:0000256" key="1">
    <source>
        <dbReference type="SAM" id="MobiDB-lite"/>
    </source>
</evidence>
<feature type="domain" description="AAA" evidence="2">
    <location>
        <begin position="203"/>
        <end position="300"/>
    </location>
</feature>
<evidence type="ECO:0000313" key="4">
    <source>
        <dbReference type="Proteomes" id="UP000638043"/>
    </source>
</evidence>
<dbReference type="EMBL" id="BMMQ01000007">
    <property type="protein sequence ID" value="GGO65663.1"/>
    <property type="molecule type" value="Genomic_DNA"/>
</dbReference>
<evidence type="ECO:0000313" key="3">
    <source>
        <dbReference type="EMBL" id="GGO65663.1"/>
    </source>
</evidence>
<gene>
    <name evidence="3" type="ORF">GCM10010910_23340</name>
</gene>
<dbReference type="PANTHER" id="PTHR43384:SF14">
    <property type="entry name" value="ESX-1 SECRETION-ASSOCIATED PROTEIN ESPI"/>
    <property type="match status" value="1"/>
</dbReference>
<dbReference type="Pfam" id="PF13614">
    <property type="entry name" value="AAA_31"/>
    <property type="match status" value="1"/>
</dbReference>
<proteinExistence type="predicted"/>
<dbReference type="PANTHER" id="PTHR43384">
    <property type="entry name" value="SEPTUM SITE-DETERMINING PROTEIN MIND HOMOLOG, CHLOROPLASTIC-RELATED"/>
    <property type="match status" value="1"/>
</dbReference>
<sequence>MNATRASSNDDGLNATIHPDGSAVLVVDETPHEIATTHAEDARREIVRLTAQIARQLDTPLHVLVTEPDGTWPLVVDGDENVEYAAPTGAPRPATPYSSAPAPAAAAEDPTPGPKRGSAPRATETPAPARAASPRSAHDARVVRPERETFLTSGRDQDEREEPATRGFRGAMTRMGIRMAPGAEERSERSDQMDVAHHWPGPRTIAVVNGKGGSGKTPTTILLAAVFARFGGAGVLAWDNNQTRGTLGWRTEQGPHEATLHDMLGASDHLLSTEAQAADVANFVHHQRQDRFDVLRSQPIALASEQRVSAEDVDRIHSVAARYYRLIVMDSGNDESDPLWQRMIDHTDQLVIATTTRDEHAEAGALLLDALAERDERSAKLAANAVSVVSQADQRSTGAEVRRIVDGYRQLTRDVVQIPFDPAMIDGHLHYGALRPATQRAWLSAAASVARGFQGA</sequence>
<accession>A0ABQ2N789</accession>
<dbReference type="Gene3D" id="3.40.50.300">
    <property type="entry name" value="P-loop containing nucleotide triphosphate hydrolases"/>
    <property type="match status" value="1"/>
</dbReference>
<feature type="compositionally biased region" description="Basic and acidic residues" evidence="1">
    <location>
        <begin position="136"/>
        <end position="164"/>
    </location>
</feature>
<evidence type="ECO:0000259" key="2">
    <source>
        <dbReference type="Pfam" id="PF13614"/>
    </source>
</evidence>
<dbReference type="SUPFAM" id="SSF52540">
    <property type="entry name" value="P-loop containing nucleoside triphosphate hydrolases"/>
    <property type="match status" value="1"/>
</dbReference>